<sequence length="411" mass="46568">MIVWNEFLTDARVLKEAQSLINAGHNVTVHAIHTPNKTKEREVLPGGVKVVRVTRNALWGFRKRFGLKPRKKAFHLSENNSNSQSTKPISPTNVKPSRFKTMLKPMMRALTHIGLCRALVKSKPDVIHSHDVNTLIVAWIASKIARVPLVYDAHEISTSREGYQKIRKYVGWVEKKLMPKAIATITTTDMRAKFFARAYGIPRPTVLQNRPSFYELKNSNRIRDELSLEQQWPIIVYQGGIQPGRGLERLVQAAQVINNVYFVLIGSGRLVQPMQIMAEELGVSDKVKFIPVVPLAELPEYTASADIGIQPILNTCLNHYSTDSNKLFEYVLAGLPVIATDFPEIRKIVNQYGVGELADESHEGLVFAINKLLQDTQLREKYKLNALKARKELSWESQEKALVNLYQKILN</sequence>
<dbReference type="GO" id="GO:1901135">
    <property type="term" value="P:carbohydrate derivative metabolic process"/>
    <property type="evidence" value="ECO:0007669"/>
    <property type="project" value="UniProtKB-ARBA"/>
</dbReference>
<dbReference type="PANTHER" id="PTHR12526">
    <property type="entry name" value="GLYCOSYLTRANSFERASE"/>
    <property type="match status" value="1"/>
</dbReference>
<evidence type="ECO:0000313" key="4">
    <source>
        <dbReference type="EMBL" id="AUD78510.1"/>
    </source>
</evidence>
<feature type="compositionally biased region" description="Polar residues" evidence="3">
    <location>
        <begin position="77"/>
        <end position="95"/>
    </location>
</feature>
<accession>A0A2K9A6Z9</accession>
<dbReference type="InterPro" id="IPR028098">
    <property type="entry name" value="Glyco_trans_4-like_N"/>
</dbReference>
<organism evidence="4 5">
    <name type="scientific">Kangiella profundi</name>
    <dbReference type="NCBI Taxonomy" id="1561924"/>
    <lineage>
        <taxon>Bacteria</taxon>
        <taxon>Pseudomonadati</taxon>
        <taxon>Pseudomonadota</taxon>
        <taxon>Gammaproteobacteria</taxon>
        <taxon>Kangiellales</taxon>
        <taxon>Kangiellaceae</taxon>
        <taxon>Kangiella</taxon>
    </lineage>
</organism>
<dbReference type="RefSeq" id="WP_106646378.1">
    <property type="nucleotide sequence ID" value="NZ_BMGO01000002.1"/>
</dbReference>
<dbReference type="KEGG" id="kpd:CW740_04270"/>
<evidence type="ECO:0000313" key="5">
    <source>
        <dbReference type="Proteomes" id="UP000232693"/>
    </source>
</evidence>
<gene>
    <name evidence="4" type="ORF">CW740_04270</name>
</gene>
<name>A0A2K9A6Z9_9GAMM</name>
<dbReference type="InterPro" id="IPR001296">
    <property type="entry name" value="Glyco_trans_1"/>
</dbReference>
<evidence type="ECO:0000256" key="1">
    <source>
        <dbReference type="ARBA" id="ARBA00022676"/>
    </source>
</evidence>
<dbReference type="GO" id="GO:0016757">
    <property type="term" value="F:glycosyltransferase activity"/>
    <property type="evidence" value="ECO:0007669"/>
    <property type="project" value="UniProtKB-KW"/>
</dbReference>
<dbReference type="SUPFAM" id="SSF53756">
    <property type="entry name" value="UDP-Glycosyltransferase/glycogen phosphorylase"/>
    <property type="match status" value="1"/>
</dbReference>
<evidence type="ECO:0000256" key="3">
    <source>
        <dbReference type="SAM" id="MobiDB-lite"/>
    </source>
</evidence>
<keyword evidence="2 4" id="KW-0808">Transferase</keyword>
<keyword evidence="1" id="KW-0328">Glycosyltransferase</keyword>
<proteinExistence type="predicted"/>
<feature type="region of interest" description="Disordered" evidence="3">
    <location>
        <begin position="75"/>
        <end position="95"/>
    </location>
</feature>
<dbReference type="Gene3D" id="3.40.50.2000">
    <property type="entry name" value="Glycogen Phosphorylase B"/>
    <property type="match status" value="2"/>
</dbReference>
<dbReference type="AlphaFoldDB" id="A0A2K9A6Z9"/>
<reference evidence="4 5" key="1">
    <citation type="submission" date="2017-12" db="EMBL/GenBank/DDBJ databases">
        <title>Kangiella profundi FT102 completed genome.</title>
        <authorList>
            <person name="Xu J."/>
            <person name="Wang J."/>
            <person name="Lu Y."/>
        </authorList>
    </citation>
    <scope>NUCLEOTIDE SEQUENCE [LARGE SCALE GENOMIC DNA]</scope>
    <source>
        <strain evidence="4 5">FT102</strain>
    </source>
</reference>
<dbReference type="Pfam" id="PF00534">
    <property type="entry name" value="Glycos_transf_1"/>
    <property type="match status" value="1"/>
</dbReference>
<evidence type="ECO:0000256" key="2">
    <source>
        <dbReference type="ARBA" id="ARBA00022679"/>
    </source>
</evidence>
<dbReference type="PANTHER" id="PTHR12526:SF629">
    <property type="entry name" value="TEICHURONIC ACID BIOSYNTHESIS GLYCOSYLTRANSFERASE TUAH-RELATED"/>
    <property type="match status" value="1"/>
</dbReference>
<dbReference type="OrthoDB" id="9815351at2"/>
<dbReference type="Proteomes" id="UP000232693">
    <property type="component" value="Chromosome"/>
</dbReference>
<dbReference type="Pfam" id="PF13579">
    <property type="entry name" value="Glyco_trans_4_4"/>
    <property type="match status" value="1"/>
</dbReference>
<dbReference type="EMBL" id="CP025120">
    <property type="protein sequence ID" value="AUD78510.1"/>
    <property type="molecule type" value="Genomic_DNA"/>
</dbReference>
<keyword evidence="5" id="KW-1185">Reference proteome</keyword>
<protein>
    <submittedName>
        <fullName evidence="4">Glycosyl transferase family 1</fullName>
    </submittedName>
</protein>